<dbReference type="AlphaFoldDB" id="A0A0C2MTF0"/>
<organism evidence="1 2">
    <name type="scientific">Thelohanellus kitauei</name>
    <name type="common">Myxosporean</name>
    <dbReference type="NCBI Taxonomy" id="669202"/>
    <lineage>
        <taxon>Eukaryota</taxon>
        <taxon>Metazoa</taxon>
        <taxon>Cnidaria</taxon>
        <taxon>Myxozoa</taxon>
        <taxon>Myxosporea</taxon>
        <taxon>Bivalvulida</taxon>
        <taxon>Platysporina</taxon>
        <taxon>Myxobolidae</taxon>
        <taxon>Thelohanellus</taxon>
    </lineage>
</organism>
<accession>A0A0C2MTF0</accession>
<dbReference type="Proteomes" id="UP000031668">
    <property type="component" value="Unassembled WGS sequence"/>
</dbReference>
<keyword evidence="2" id="KW-1185">Reference proteome</keyword>
<reference evidence="1 2" key="1">
    <citation type="journal article" date="2014" name="Genome Biol. Evol.">
        <title>The genome of the myxosporean Thelohanellus kitauei shows adaptations to nutrient acquisition within its fish host.</title>
        <authorList>
            <person name="Yang Y."/>
            <person name="Xiong J."/>
            <person name="Zhou Z."/>
            <person name="Huo F."/>
            <person name="Miao W."/>
            <person name="Ran C."/>
            <person name="Liu Y."/>
            <person name="Zhang J."/>
            <person name="Feng J."/>
            <person name="Wang M."/>
            <person name="Wang M."/>
            <person name="Wang L."/>
            <person name="Yao B."/>
        </authorList>
    </citation>
    <scope>NUCLEOTIDE SEQUENCE [LARGE SCALE GENOMIC DNA]</scope>
    <source>
        <strain evidence="1">Wuqing</strain>
    </source>
</reference>
<evidence type="ECO:0000313" key="2">
    <source>
        <dbReference type="Proteomes" id="UP000031668"/>
    </source>
</evidence>
<sequence length="124" mass="14787">MTVLHMFKSCLDAKDLFLEYFSVKLFLPHTNNEVEIRASEAFCYMIMFTYVSIQTNLSRRIGCPEEIDQDYWMHFTEDCLMPVNFITETQKLFHKFPNCFIDRLRPNLSDEMNLHLNLFLKNGS</sequence>
<gene>
    <name evidence="1" type="ORF">RF11_14543</name>
</gene>
<evidence type="ECO:0000313" key="1">
    <source>
        <dbReference type="EMBL" id="KII70581.1"/>
    </source>
</evidence>
<name>A0A0C2MTF0_THEKT</name>
<proteinExistence type="predicted"/>
<protein>
    <submittedName>
        <fullName evidence="1">Uncharacterized protein</fullName>
    </submittedName>
</protein>
<dbReference type="EMBL" id="JWZT01002014">
    <property type="protein sequence ID" value="KII70581.1"/>
    <property type="molecule type" value="Genomic_DNA"/>
</dbReference>
<comment type="caution">
    <text evidence="1">The sequence shown here is derived from an EMBL/GenBank/DDBJ whole genome shotgun (WGS) entry which is preliminary data.</text>
</comment>